<dbReference type="AlphaFoldDB" id="A0A834HK99"/>
<name>A0A834HK99_RHOSS</name>
<dbReference type="Proteomes" id="UP000626092">
    <property type="component" value="Unassembled WGS sequence"/>
</dbReference>
<dbReference type="PANTHER" id="PTHR37194">
    <property type="entry name" value="T2E6.7-RELATED"/>
    <property type="match status" value="1"/>
</dbReference>
<feature type="compositionally biased region" description="Acidic residues" evidence="1">
    <location>
        <begin position="64"/>
        <end position="78"/>
    </location>
</feature>
<feature type="region of interest" description="Disordered" evidence="1">
    <location>
        <begin position="58"/>
        <end position="91"/>
    </location>
</feature>
<sequence>MMEVQSRETVSPQPRVKAVFCLGSETHSVQGNKGLLSEQLVLMKEESMTVLKDFITKHNVPNEVPDETDDISSEDDETNEKATVKSKKQRK</sequence>
<dbReference type="OrthoDB" id="653441at2759"/>
<keyword evidence="3" id="KW-1185">Reference proteome</keyword>
<evidence type="ECO:0000313" key="3">
    <source>
        <dbReference type="Proteomes" id="UP000626092"/>
    </source>
</evidence>
<dbReference type="PANTHER" id="PTHR37194:SF2">
    <property type="entry name" value="T2E6.7-RELATED"/>
    <property type="match status" value="1"/>
</dbReference>
<proteinExistence type="predicted"/>
<comment type="caution">
    <text evidence="2">The sequence shown here is derived from an EMBL/GenBank/DDBJ whole genome shotgun (WGS) entry which is preliminary data.</text>
</comment>
<protein>
    <submittedName>
        <fullName evidence="2">Uncharacterized protein</fullName>
    </submittedName>
</protein>
<reference evidence="2" key="1">
    <citation type="submission" date="2019-11" db="EMBL/GenBank/DDBJ databases">
        <authorList>
            <person name="Liu Y."/>
            <person name="Hou J."/>
            <person name="Li T.-Q."/>
            <person name="Guan C.-H."/>
            <person name="Wu X."/>
            <person name="Wu H.-Z."/>
            <person name="Ling F."/>
            <person name="Zhang R."/>
            <person name="Shi X.-G."/>
            <person name="Ren J.-P."/>
            <person name="Chen E.-F."/>
            <person name="Sun J.-M."/>
        </authorList>
    </citation>
    <scope>NUCLEOTIDE SEQUENCE</scope>
    <source>
        <strain evidence="2">Adult_tree_wgs_1</strain>
        <tissue evidence="2">Leaves</tissue>
    </source>
</reference>
<organism evidence="2 3">
    <name type="scientific">Rhododendron simsii</name>
    <name type="common">Sims's rhododendron</name>
    <dbReference type="NCBI Taxonomy" id="118357"/>
    <lineage>
        <taxon>Eukaryota</taxon>
        <taxon>Viridiplantae</taxon>
        <taxon>Streptophyta</taxon>
        <taxon>Embryophyta</taxon>
        <taxon>Tracheophyta</taxon>
        <taxon>Spermatophyta</taxon>
        <taxon>Magnoliopsida</taxon>
        <taxon>eudicotyledons</taxon>
        <taxon>Gunneridae</taxon>
        <taxon>Pentapetalae</taxon>
        <taxon>asterids</taxon>
        <taxon>Ericales</taxon>
        <taxon>Ericaceae</taxon>
        <taxon>Ericoideae</taxon>
        <taxon>Rhodoreae</taxon>
        <taxon>Rhododendron</taxon>
    </lineage>
</organism>
<evidence type="ECO:0000256" key="1">
    <source>
        <dbReference type="SAM" id="MobiDB-lite"/>
    </source>
</evidence>
<dbReference type="EMBL" id="WJXA01000001">
    <property type="protein sequence ID" value="KAF7153890.1"/>
    <property type="molecule type" value="Genomic_DNA"/>
</dbReference>
<evidence type="ECO:0000313" key="2">
    <source>
        <dbReference type="EMBL" id="KAF7153890.1"/>
    </source>
</evidence>
<accession>A0A834HK99</accession>
<gene>
    <name evidence="2" type="ORF">RHSIM_Rhsim01G0290400</name>
</gene>